<dbReference type="EMBL" id="FPAI01000009">
    <property type="protein sequence ID" value="SFS77180.1"/>
    <property type="molecule type" value="Genomic_DNA"/>
</dbReference>
<dbReference type="STRING" id="306541.SAMN05421668_109106"/>
<dbReference type="OrthoDB" id="9801392at2"/>
<evidence type="ECO:0000313" key="2">
    <source>
        <dbReference type="EMBL" id="SFS77180.1"/>
    </source>
</evidence>
<dbReference type="EMBL" id="BJWJ01000008">
    <property type="protein sequence ID" value="GEM04048.1"/>
    <property type="molecule type" value="Genomic_DNA"/>
</dbReference>
<keyword evidence="4" id="KW-1185">Reference proteome</keyword>
<proteinExistence type="predicted"/>
<dbReference type="RefSeq" id="WP_062322702.1">
    <property type="nucleotide sequence ID" value="NZ_BJWJ01000008.1"/>
</dbReference>
<name>A0A1I6SJZ5_9BACI</name>
<evidence type="ECO:0000313" key="4">
    <source>
        <dbReference type="Proteomes" id="UP000321773"/>
    </source>
</evidence>
<sequence length="74" mass="8676">MAGVDGFYRFLDSYSNPSDPEHEQALAFAKKNGFKPLDMDGINESSKRITYRKTAWEHIHHERYNIIGPRYTKK</sequence>
<evidence type="ECO:0000313" key="3">
    <source>
        <dbReference type="Proteomes" id="UP000199139"/>
    </source>
</evidence>
<dbReference type="AlphaFoldDB" id="A0A1I6SJZ5"/>
<reference evidence="2 3" key="1">
    <citation type="submission" date="2016-10" db="EMBL/GenBank/DDBJ databases">
        <authorList>
            <person name="de Groot N.N."/>
        </authorList>
    </citation>
    <scope>NUCLEOTIDE SEQUENCE [LARGE SCALE GENOMIC DNA]</scope>
    <source>
        <strain evidence="2 3">DSM 17074</strain>
    </source>
</reference>
<protein>
    <submittedName>
        <fullName evidence="2">Uncharacterized protein</fullName>
    </submittedName>
</protein>
<organism evidence="2 3">
    <name type="scientific">Halolactibacillus miurensis</name>
    <dbReference type="NCBI Taxonomy" id="306541"/>
    <lineage>
        <taxon>Bacteria</taxon>
        <taxon>Bacillati</taxon>
        <taxon>Bacillota</taxon>
        <taxon>Bacilli</taxon>
        <taxon>Bacillales</taxon>
        <taxon>Bacillaceae</taxon>
        <taxon>Halolactibacillus</taxon>
    </lineage>
</organism>
<accession>A0A1I6SJZ5</accession>
<gene>
    <name evidence="1" type="ORF">HMI01_10360</name>
    <name evidence="2" type="ORF">SAMN05421668_109106</name>
</gene>
<evidence type="ECO:0000313" key="1">
    <source>
        <dbReference type="EMBL" id="GEM04048.1"/>
    </source>
</evidence>
<dbReference type="Proteomes" id="UP000321773">
    <property type="component" value="Unassembled WGS sequence"/>
</dbReference>
<reference evidence="1 4" key="2">
    <citation type="submission" date="2019-07" db="EMBL/GenBank/DDBJ databases">
        <title>Whole genome shotgun sequence of Halolactibacillus miurensis NBRC 100873.</title>
        <authorList>
            <person name="Hosoyama A."/>
            <person name="Uohara A."/>
            <person name="Ohji S."/>
            <person name="Ichikawa N."/>
        </authorList>
    </citation>
    <scope>NUCLEOTIDE SEQUENCE [LARGE SCALE GENOMIC DNA]</scope>
    <source>
        <strain evidence="1 4">NBRC 100873</strain>
    </source>
</reference>
<dbReference type="Proteomes" id="UP000199139">
    <property type="component" value="Unassembled WGS sequence"/>
</dbReference>